<comment type="caution">
    <text evidence="3">The sequence shown here is derived from an EMBL/GenBank/DDBJ whole genome shotgun (WGS) entry which is preliminary data.</text>
</comment>
<keyword evidence="2" id="KW-0663">Pyridoxal phosphate</keyword>
<dbReference type="PANTHER" id="PTHR43094">
    <property type="entry name" value="AMINOTRANSFERASE"/>
    <property type="match status" value="1"/>
</dbReference>
<dbReference type="InterPro" id="IPR015422">
    <property type="entry name" value="PyrdxlP-dep_Trfase_small"/>
</dbReference>
<comment type="similarity">
    <text evidence="1">Belongs to the class-III pyridoxal-phosphate-dependent aminotransferase family.</text>
</comment>
<evidence type="ECO:0008006" key="4">
    <source>
        <dbReference type="Google" id="ProtNLM"/>
    </source>
</evidence>
<dbReference type="Gene3D" id="3.90.1150.10">
    <property type="entry name" value="Aspartate Aminotransferase, domain 1"/>
    <property type="match status" value="1"/>
</dbReference>
<accession>X0XET9</accession>
<protein>
    <recommendedName>
        <fullName evidence="4">Aspartate aminotransferase family protein</fullName>
    </recommendedName>
</protein>
<evidence type="ECO:0000313" key="3">
    <source>
        <dbReference type="EMBL" id="GAG33917.1"/>
    </source>
</evidence>
<feature type="non-terminal residue" evidence="3">
    <location>
        <position position="250"/>
    </location>
</feature>
<dbReference type="Pfam" id="PF00202">
    <property type="entry name" value="Aminotran_3"/>
    <property type="match status" value="1"/>
</dbReference>
<dbReference type="InterPro" id="IPR005814">
    <property type="entry name" value="Aminotrans_3"/>
</dbReference>
<evidence type="ECO:0000256" key="2">
    <source>
        <dbReference type="ARBA" id="ARBA00022898"/>
    </source>
</evidence>
<dbReference type="SUPFAM" id="SSF53383">
    <property type="entry name" value="PLP-dependent transferases"/>
    <property type="match status" value="1"/>
</dbReference>
<organism evidence="3">
    <name type="scientific">marine sediment metagenome</name>
    <dbReference type="NCBI Taxonomy" id="412755"/>
    <lineage>
        <taxon>unclassified sequences</taxon>
        <taxon>metagenomes</taxon>
        <taxon>ecological metagenomes</taxon>
    </lineage>
</organism>
<dbReference type="GO" id="GO:0008483">
    <property type="term" value="F:transaminase activity"/>
    <property type="evidence" value="ECO:0007669"/>
    <property type="project" value="InterPro"/>
</dbReference>
<dbReference type="InterPro" id="IPR015421">
    <property type="entry name" value="PyrdxlP-dep_Trfase_major"/>
</dbReference>
<dbReference type="GO" id="GO:0030170">
    <property type="term" value="F:pyridoxal phosphate binding"/>
    <property type="evidence" value="ECO:0007669"/>
    <property type="project" value="InterPro"/>
</dbReference>
<dbReference type="EMBL" id="BARS01042909">
    <property type="protein sequence ID" value="GAG33917.1"/>
    <property type="molecule type" value="Genomic_DNA"/>
</dbReference>
<gene>
    <name evidence="3" type="ORF">S01H1_65033</name>
</gene>
<sequence length="250" mass="27164">IEFQQMKSFCEKPCIIASAKGIYLTDVYGKRYLDGLSGIYVANIGHGNEQVIEAIRKQQERAFFVAPLHAVADITIRYAKRLSEITPGPLNTLKLVSGGSEATETAIKFARQYHRQSGSPAKYKVLSLYKGYHGATLGALSATGLAGSRKSVFGPFLEGFLHLPPPTCFTCPYSLSYPSCDALCARMLDYLIVNEGPESVAAVMIEPIGNTGGIVTPPPQYLPIIRETCTKHNVILVFDEIITGMGRTGN</sequence>
<dbReference type="AlphaFoldDB" id="X0XET9"/>
<name>X0XET9_9ZZZZ</name>
<dbReference type="InterPro" id="IPR015424">
    <property type="entry name" value="PyrdxlP-dep_Trfase"/>
</dbReference>
<evidence type="ECO:0000256" key="1">
    <source>
        <dbReference type="ARBA" id="ARBA00008954"/>
    </source>
</evidence>
<dbReference type="PANTHER" id="PTHR43094:SF1">
    <property type="entry name" value="AMINOTRANSFERASE CLASS-III"/>
    <property type="match status" value="1"/>
</dbReference>
<proteinExistence type="inferred from homology"/>
<reference evidence="3" key="1">
    <citation type="journal article" date="2014" name="Front. Microbiol.">
        <title>High frequency of phylogenetically diverse reductive dehalogenase-homologous genes in deep subseafloor sedimentary metagenomes.</title>
        <authorList>
            <person name="Kawai M."/>
            <person name="Futagami T."/>
            <person name="Toyoda A."/>
            <person name="Takaki Y."/>
            <person name="Nishi S."/>
            <person name="Hori S."/>
            <person name="Arai W."/>
            <person name="Tsubouchi T."/>
            <person name="Morono Y."/>
            <person name="Uchiyama I."/>
            <person name="Ito T."/>
            <person name="Fujiyama A."/>
            <person name="Inagaki F."/>
            <person name="Takami H."/>
        </authorList>
    </citation>
    <scope>NUCLEOTIDE SEQUENCE</scope>
    <source>
        <strain evidence="3">Expedition CK06-06</strain>
    </source>
</reference>
<dbReference type="Gene3D" id="3.40.640.10">
    <property type="entry name" value="Type I PLP-dependent aspartate aminotransferase-like (Major domain)"/>
    <property type="match status" value="1"/>
</dbReference>
<feature type="non-terminal residue" evidence="3">
    <location>
        <position position="1"/>
    </location>
</feature>